<evidence type="ECO:0000313" key="4">
    <source>
        <dbReference type="Proteomes" id="UP001152797"/>
    </source>
</evidence>
<dbReference type="Gene3D" id="3.40.1090.10">
    <property type="entry name" value="Cytosolic phospholipase A2 catalytic domain"/>
    <property type="match status" value="1"/>
</dbReference>
<dbReference type="GO" id="GO:0046475">
    <property type="term" value="P:glycerophospholipid catabolic process"/>
    <property type="evidence" value="ECO:0007669"/>
    <property type="project" value="TreeGrafter"/>
</dbReference>
<evidence type="ECO:0000313" key="2">
    <source>
        <dbReference type="EMBL" id="CAI4007510.1"/>
    </source>
</evidence>
<dbReference type="InterPro" id="IPR016035">
    <property type="entry name" value="Acyl_Trfase/lysoPLipase"/>
</dbReference>
<feature type="transmembrane region" description="Helical" evidence="1">
    <location>
        <begin position="661"/>
        <end position="682"/>
    </location>
</feature>
<dbReference type="EMBL" id="CAMXCT020004068">
    <property type="protein sequence ID" value="CAL1160885.1"/>
    <property type="molecule type" value="Genomic_DNA"/>
</dbReference>
<comment type="caution">
    <text evidence="2">The sequence shown here is derived from an EMBL/GenBank/DDBJ whole genome shotgun (WGS) entry which is preliminary data.</text>
</comment>
<organism evidence="2">
    <name type="scientific">Cladocopium goreaui</name>
    <dbReference type="NCBI Taxonomy" id="2562237"/>
    <lineage>
        <taxon>Eukaryota</taxon>
        <taxon>Sar</taxon>
        <taxon>Alveolata</taxon>
        <taxon>Dinophyceae</taxon>
        <taxon>Suessiales</taxon>
        <taxon>Symbiodiniaceae</taxon>
        <taxon>Cladocopium</taxon>
    </lineage>
</organism>
<keyword evidence="4" id="KW-1185">Reference proteome</keyword>
<dbReference type="PANTHER" id="PTHR10728">
    <property type="entry name" value="CYTOSOLIC PHOSPHOLIPASE A2"/>
    <property type="match status" value="1"/>
</dbReference>
<feature type="transmembrane region" description="Helical" evidence="1">
    <location>
        <begin position="694"/>
        <end position="715"/>
    </location>
</feature>
<feature type="transmembrane region" description="Helical" evidence="1">
    <location>
        <begin position="445"/>
        <end position="466"/>
    </location>
</feature>
<accession>A0A9P1GBR9</accession>
<feature type="transmembrane region" description="Helical" evidence="1">
    <location>
        <begin position="302"/>
        <end position="324"/>
    </location>
</feature>
<reference evidence="3 4" key="2">
    <citation type="submission" date="2024-05" db="EMBL/GenBank/DDBJ databases">
        <authorList>
            <person name="Chen Y."/>
            <person name="Shah S."/>
            <person name="Dougan E. K."/>
            <person name="Thang M."/>
            <person name="Chan C."/>
        </authorList>
    </citation>
    <scope>NUCLEOTIDE SEQUENCE [LARGE SCALE GENOMIC DNA]</scope>
</reference>
<proteinExistence type="predicted"/>
<dbReference type="AlphaFoldDB" id="A0A9P1GBR9"/>
<feature type="transmembrane region" description="Helical" evidence="1">
    <location>
        <begin position="419"/>
        <end position="438"/>
    </location>
</feature>
<gene>
    <name evidence="2" type="ORF">C1SCF055_LOCUS33060</name>
</gene>
<evidence type="ECO:0000256" key="1">
    <source>
        <dbReference type="SAM" id="Phobius"/>
    </source>
</evidence>
<reference evidence="2" key="1">
    <citation type="submission" date="2022-10" db="EMBL/GenBank/DDBJ databases">
        <authorList>
            <person name="Chen Y."/>
            <person name="Dougan E. K."/>
            <person name="Chan C."/>
            <person name="Rhodes N."/>
            <person name="Thang M."/>
        </authorList>
    </citation>
    <scope>NUCLEOTIDE SEQUENCE</scope>
</reference>
<keyword evidence="1" id="KW-0812">Transmembrane</keyword>
<feature type="transmembrane region" description="Helical" evidence="1">
    <location>
        <begin position="185"/>
        <end position="207"/>
    </location>
</feature>
<dbReference type="Proteomes" id="UP001152797">
    <property type="component" value="Unassembled WGS sequence"/>
</dbReference>
<dbReference type="SUPFAM" id="SSF52151">
    <property type="entry name" value="FabD/lysophospholipase-like"/>
    <property type="match status" value="1"/>
</dbReference>
<dbReference type="EMBL" id="CAMXCT030004068">
    <property type="protein sequence ID" value="CAL4794822.1"/>
    <property type="molecule type" value="Genomic_DNA"/>
</dbReference>
<evidence type="ECO:0000313" key="3">
    <source>
        <dbReference type="EMBL" id="CAL4794822.1"/>
    </source>
</evidence>
<feature type="transmembrane region" description="Helical" evidence="1">
    <location>
        <begin position="243"/>
        <end position="264"/>
    </location>
</feature>
<dbReference type="GO" id="GO:0005829">
    <property type="term" value="C:cytosol"/>
    <property type="evidence" value="ECO:0007669"/>
    <property type="project" value="TreeGrafter"/>
</dbReference>
<protein>
    <submittedName>
        <fullName evidence="3">PNPLA domain-containing protein</fullName>
    </submittedName>
</protein>
<sequence length="962" mass="109390">MESHWSGDDIHLGDAWAQELRQETDRYEEDLLNNEQDRFLEWEKDVLPAEQALIEQKFRARSAVGWKGEGRKRFSVALSGGGIRAAAFQSGVLWQLADAGMIQDIEYLAAVSGGGYLLSAFASHVLTQESPHSETEVHGWYRAIIAKTIVRMQRNVGNFVRDFWRLPGVPSDGAGYFPRVCDLPFLLLIFFATISTGPILFTTSVLLPATELIEVYFGYAMRAAFCAPETLGLQWALLNHSRYATPALIVFALLLSISSTSWFVQRIAGVPSCKPGEEPNQKDVRYTVHMISHSLCGVCNRFAAALAILCALVWFATFAEVLTYDLKGWSALRYGICARYTCRNGTIPGNAAPLNPCDFLEHDIPWYMQNRFQESFDCRKDGTFMLHLPQLKSHLIEGDLYVTRMMDNGRQPRWLDIKVIIFIIIAVLAASILLLPFIPSLFPAVVLTCGPLLVLVFISAFVQFRVFGPLTQQPILNFVHYQKETWDLTVIILCGLSCITLPFLREIKSLWHHYYVRCLQQNFFAHGQDRNMLELKLDPWCPFVLVTGTVNDYARPNEDNSISEIAFTPLHVGSSKVGYVPSPPSRSLAQITALTGAGCLDAISLSMQEHVRVRFWLEVLNLAWGDFILFEPSRTPLMKRCLSYVPTSMRRGCTWWMHRSVTMVLLFVNTVLFCCGLGLYRFQESKEDCRLGRSLVDCSVLLMLAAIIMSFFSYFKYFHGFAFSPVLRQIQQATRFVTKSWRPPNMLYVTDGGVQDCTAILQLLQRKRKNILLVLAASDPTDDLAVLRTTMQTTRHQRIASFYDLKDSRRDVNALLDDFKNSDVHFFKMGIRYGWNEDEPHSLGILWIVKNRLPQSFANQMVRPHLDEEEIVFGQPKDYQTSESDDSEDPTADEELRRMQQEQLGGFGCCDCCHRWGNCGRKFPHLSFTGYMWLTPQLFSSLCRLGHDLSHSAVMDIKQSLS</sequence>
<dbReference type="GO" id="GO:0004623">
    <property type="term" value="F:phospholipase A2 activity"/>
    <property type="evidence" value="ECO:0007669"/>
    <property type="project" value="TreeGrafter"/>
</dbReference>
<dbReference type="EMBL" id="CAMXCT010004068">
    <property type="protein sequence ID" value="CAI4007510.1"/>
    <property type="molecule type" value="Genomic_DNA"/>
</dbReference>
<name>A0A9P1GBR9_9DINO</name>
<keyword evidence="1" id="KW-0472">Membrane</keyword>
<keyword evidence="1" id="KW-1133">Transmembrane helix</keyword>
<dbReference type="PANTHER" id="PTHR10728:SF40">
    <property type="entry name" value="PATATIN FAMILY PROTEIN"/>
    <property type="match status" value="1"/>
</dbReference>
<dbReference type="OrthoDB" id="447599at2759"/>